<accession>A0A484GHD3</accession>
<organism evidence="1 2">
    <name type="scientific">Sousa chinensis</name>
    <name type="common">Indo-pacific humpbacked dolphin</name>
    <name type="synonym">Steno chinensis</name>
    <dbReference type="NCBI Taxonomy" id="103600"/>
    <lineage>
        <taxon>Eukaryota</taxon>
        <taxon>Metazoa</taxon>
        <taxon>Chordata</taxon>
        <taxon>Craniata</taxon>
        <taxon>Vertebrata</taxon>
        <taxon>Euteleostomi</taxon>
        <taxon>Mammalia</taxon>
        <taxon>Eutheria</taxon>
        <taxon>Laurasiatheria</taxon>
        <taxon>Artiodactyla</taxon>
        <taxon>Whippomorpha</taxon>
        <taxon>Cetacea</taxon>
        <taxon>Odontoceti</taxon>
        <taxon>Delphinidae</taxon>
        <taxon>Sousa</taxon>
    </lineage>
</organism>
<evidence type="ECO:0000313" key="2">
    <source>
        <dbReference type="Proteomes" id="UP000295264"/>
    </source>
</evidence>
<keyword evidence="2" id="KW-1185">Reference proteome</keyword>
<feature type="non-terminal residue" evidence="1">
    <location>
        <position position="1"/>
    </location>
</feature>
<proteinExistence type="predicted"/>
<reference evidence="1 2" key="1">
    <citation type="journal article" date="2018" name="Genomics">
        <title>Molecular footprints of inshore aquatic adaptation in Indo-Pacific humpback dolphin (Sousa chinensis).</title>
        <authorList>
            <person name="Ming Y."/>
            <person name="Jian J."/>
            <person name="Yu F."/>
            <person name="Yu X."/>
            <person name="Wang J."/>
            <person name="Liu W."/>
        </authorList>
    </citation>
    <scope>NUCLEOTIDE SEQUENCE [LARGE SCALE GENOMIC DNA]</scope>
    <source>
        <strain evidence="1">MY-2018</strain>
        <tissue evidence="1">Skin</tissue>
    </source>
</reference>
<dbReference type="EMBL" id="QWLN02008135">
    <property type="protein sequence ID" value="TEA34935.1"/>
    <property type="molecule type" value="Genomic_DNA"/>
</dbReference>
<protein>
    <submittedName>
        <fullName evidence="1">Uncharacterized protein</fullName>
    </submittedName>
</protein>
<dbReference type="AlphaFoldDB" id="A0A484GHD3"/>
<comment type="caution">
    <text evidence="1">The sequence shown here is derived from an EMBL/GenBank/DDBJ whole genome shotgun (WGS) entry which is preliminary data.</text>
</comment>
<name>A0A484GHD3_SOUCH</name>
<feature type="non-terminal residue" evidence="1">
    <location>
        <position position="78"/>
    </location>
</feature>
<sequence>ANKAQKKLVQNTGHPHRAEAVVTAAHVSVEAGPLPCSVFMLEQKPVLIRELAWSIMGNYCTSTSPAQVEKHVQLVSRL</sequence>
<gene>
    <name evidence="1" type="ORF">DBR06_SOUSAS24610004</name>
</gene>
<evidence type="ECO:0000313" key="1">
    <source>
        <dbReference type="EMBL" id="TEA34935.1"/>
    </source>
</evidence>
<dbReference type="Proteomes" id="UP000295264">
    <property type="component" value="Unassembled WGS sequence"/>
</dbReference>